<dbReference type="Pfam" id="PF00071">
    <property type="entry name" value="Ras"/>
    <property type="match status" value="1"/>
</dbReference>
<evidence type="ECO:0000313" key="10">
    <source>
        <dbReference type="EMBL" id="KAJ5068273.1"/>
    </source>
</evidence>
<name>A0A9Q0LB10_ANAIG</name>
<evidence type="ECO:0000313" key="11">
    <source>
        <dbReference type="Proteomes" id="UP001149090"/>
    </source>
</evidence>
<comment type="similarity">
    <text evidence="2">Belongs to the small GTPase superfamily. Rho family.</text>
</comment>
<dbReference type="PRINTS" id="PR00449">
    <property type="entry name" value="RASTRNSFRMNG"/>
</dbReference>
<keyword evidence="3" id="KW-1003">Cell membrane</keyword>
<dbReference type="AlphaFoldDB" id="A0A9Q0LB10"/>
<keyword evidence="5" id="KW-0547">Nucleotide-binding</keyword>
<evidence type="ECO:0000256" key="7">
    <source>
        <dbReference type="ARBA" id="ARBA00023136"/>
    </source>
</evidence>
<evidence type="ECO:0000256" key="9">
    <source>
        <dbReference type="ARBA" id="ARBA00023289"/>
    </source>
</evidence>
<dbReference type="InterPro" id="IPR027417">
    <property type="entry name" value="P-loop_NTPase"/>
</dbReference>
<dbReference type="InterPro" id="IPR005225">
    <property type="entry name" value="Small_GTP-bd"/>
</dbReference>
<reference evidence="10" key="1">
    <citation type="submission" date="2022-10" db="EMBL/GenBank/DDBJ databases">
        <title>Novel sulphate-reducing endosymbionts in the free-living metamonad Anaeramoeba.</title>
        <authorList>
            <person name="Jerlstrom-Hultqvist J."/>
            <person name="Cepicka I."/>
            <person name="Gallot-Lavallee L."/>
            <person name="Salas-Leiva D."/>
            <person name="Curtis B.A."/>
            <person name="Zahonova K."/>
            <person name="Pipaliya S."/>
            <person name="Dacks J."/>
            <person name="Roger A.J."/>
        </authorList>
    </citation>
    <scope>NUCLEOTIDE SEQUENCE</scope>
    <source>
        <strain evidence="10">BMAN</strain>
    </source>
</reference>
<evidence type="ECO:0000256" key="4">
    <source>
        <dbReference type="ARBA" id="ARBA00022481"/>
    </source>
</evidence>
<evidence type="ECO:0000256" key="3">
    <source>
        <dbReference type="ARBA" id="ARBA00022475"/>
    </source>
</evidence>
<dbReference type="FunFam" id="3.40.50.300:FF:000983">
    <property type="entry name" value="Rho family GTPase"/>
    <property type="match status" value="1"/>
</dbReference>
<keyword evidence="11" id="KW-1185">Reference proteome</keyword>
<dbReference type="NCBIfam" id="TIGR00231">
    <property type="entry name" value="small_GTP"/>
    <property type="match status" value="1"/>
</dbReference>
<dbReference type="GO" id="GO:0007264">
    <property type="term" value="P:small GTPase-mediated signal transduction"/>
    <property type="evidence" value="ECO:0007669"/>
    <property type="project" value="InterPro"/>
</dbReference>
<keyword evidence="6" id="KW-0342">GTP-binding</keyword>
<keyword evidence="9" id="KW-0636">Prenylation</keyword>
<protein>
    <submittedName>
        <fullName evidence="10">Gtpase crac1b</fullName>
    </submittedName>
</protein>
<dbReference type="InterPro" id="IPR003578">
    <property type="entry name" value="Small_GTPase_Rho"/>
</dbReference>
<dbReference type="PANTHER" id="PTHR24072">
    <property type="entry name" value="RHO FAMILY GTPASE"/>
    <property type="match status" value="1"/>
</dbReference>
<gene>
    <name evidence="10" type="ORF">M0811_12385</name>
</gene>
<sequence>MQEFKLVIVGESTVGKTCFFCSSWEKAFPRYQPLAFEPNSLIMKISEEKKVSFQLWDTAGNEDYDHLRPLAYPETDIVLFMFSVIDKRSFEYIEKRWIPEIEKFLPSVNKILVGSKMDLRKKSPNNDLIISNDDLILPEIPKEEGIKLAKKIKASKYIECSSLNQKGLETVFKEAAKICLEKPEKKPKCKLN</sequence>
<dbReference type="InterPro" id="IPR001806">
    <property type="entry name" value="Small_GTPase"/>
</dbReference>
<keyword evidence="7" id="KW-0472">Membrane</keyword>
<dbReference type="EMBL" id="JAPDFW010000117">
    <property type="protein sequence ID" value="KAJ5068273.1"/>
    <property type="molecule type" value="Genomic_DNA"/>
</dbReference>
<organism evidence="10 11">
    <name type="scientific">Anaeramoeba ignava</name>
    <name type="common">Anaerobic marine amoeba</name>
    <dbReference type="NCBI Taxonomy" id="1746090"/>
    <lineage>
        <taxon>Eukaryota</taxon>
        <taxon>Metamonada</taxon>
        <taxon>Anaeramoebidae</taxon>
        <taxon>Anaeramoeba</taxon>
    </lineage>
</organism>
<dbReference type="Proteomes" id="UP001149090">
    <property type="component" value="Unassembled WGS sequence"/>
</dbReference>
<dbReference type="GO" id="GO:0003924">
    <property type="term" value="F:GTPase activity"/>
    <property type="evidence" value="ECO:0007669"/>
    <property type="project" value="InterPro"/>
</dbReference>
<dbReference type="SUPFAM" id="SSF52540">
    <property type="entry name" value="P-loop containing nucleoside triphosphate hydrolases"/>
    <property type="match status" value="1"/>
</dbReference>
<dbReference type="OrthoDB" id="8830751at2759"/>
<dbReference type="SMART" id="SM00173">
    <property type="entry name" value="RAS"/>
    <property type="match status" value="1"/>
</dbReference>
<dbReference type="GO" id="GO:0005886">
    <property type="term" value="C:plasma membrane"/>
    <property type="evidence" value="ECO:0007669"/>
    <property type="project" value="UniProtKB-SubCell"/>
</dbReference>
<dbReference type="PROSITE" id="PS51420">
    <property type="entry name" value="RHO"/>
    <property type="match status" value="1"/>
</dbReference>
<dbReference type="Gene3D" id="3.40.50.300">
    <property type="entry name" value="P-loop containing nucleotide triphosphate hydrolases"/>
    <property type="match status" value="1"/>
</dbReference>
<evidence type="ECO:0000256" key="8">
    <source>
        <dbReference type="ARBA" id="ARBA00023288"/>
    </source>
</evidence>
<evidence type="ECO:0000256" key="5">
    <source>
        <dbReference type="ARBA" id="ARBA00022741"/>
    </source>
</evidence>
<dbReference type="SMART" id="SM00175">
    <property type="entry name" value="RAB"/>
    <property type="match status" value="1"/>
</dbReference>
<keyword evidence="8" id="KW-0449">Lipoprotein</keyword>
<comment type="subcellular location">
    <subcellularLocation>
        <location evidence="1">Cell membrane</location>
        <topology evidence="1">Lipid-anchor</topology>
        <orientation evidence="1">Cytoplasmic side</orientation>
    </subcellularLocation>
</comment>
<dbReference type="PROSITE" id="PS51421">
    <property type="entry name" value="RAS"/>
    <property type="match status" value="1"/>
</dbReference>
<accession>A0A9Q0LB10</accession>
<proteinExistence type="inferred from homology"/>
<dbReference type="PROSITE" id="PS51419">
    <property type="entry name" value="RAB"/>
    <property type="match status" value="1"/>
</dbReference>
<comment type="caution">
    <text evidence="10">The sequence shown here is derived from an EMBL/GenBank/DDBJ whole genome shotgun (WGS) entry which is preliminary data.</text>
</comment>
<evidence type="ECO:0000256" key="6">
    <source>
        <dbReference type="ARBA" id="ARBA00023134"/>
    </source>
</evidence>
<dbReference type="CDD" id="cd00157">
    <property type="entry name" value="Rho"/>
    <property type="match status" value="1"/>
</dbReference>
<dbReference type="GO" id="GO:0005525">
    <property type="term" value="F:GTP binding"/>
    <property type="evidence" value="ECO:0007669"/>
    <property type="project" value="UniProtKB-KW"/>
</dbReference>
<evidence type="ECO:0000256" key="2">
    <source>
        <dbReference type="ARBA" id="ARBA00010142"/>
    </source>
</evidence>
<dbReference type="SMART" id="SM00174">
    <property type="entry name" value="RHO"/>
    <property type="match status" value="1"/>
</dbReference>
<keyword evidence="4" id="KW-0488">Methylation</keyword>
<evidence type="ECO:0000256" key="1">
    <source>
        <dbReference type="ARBA" id="ARBA00004342"/>
    </source>
</evidence>